<dbReference type="PANTHER" id="PTHR46797">
    <property type="entry name" value="HTH-TYPE TRANSCRIPTIONAL REGULATOR"/>
    <property type="match status" value="1"/>
</dbReference>
<dbReference type="PROSITE" id="PS50943">
    <property type="entry name" value="HTH_CROC1"/>
    <property type="match status" value="1"/>
</dbReference>
<evidence type="ECO:0000313" key="5">
    <source>
        <dbReference type="EMBL" id="WDM43324.1"/>
    </source>
</evidence>
<dbReference type="EMBL" id="CP078075">
    <property type="protein sequence ID" value="WDM43324.1"/>
    <property type="molecule type" value="Genomic_DNA"/>
</dbReference>
<evidence type="ECO:0000313" key="6">
    <source>
        <dbReference type="Proteomes" id="UP001215097"/>
    </source>
</evidence>
<evidence type="ECO:0000256" key="2">
    <source>
        <dbReference type="ARBA" id="ARBA00023125"/>
    </source>
</evidence>
<dbReference type="PANTHER" id="PTHR46797:SF23">
    <property type="entry name" value="HTH-TYPE TRANSCRIPTIONAL REGULATOR SUTR"/>
    <property type="match status" value="1"/>
</dbReference>
<keyword evidence="2" id="KW-0238">DNA-binding</keyword>
<evidence type="ECO:0000259" key="4">
    <source>
        <dbReference type="PROSITE" id="PS50943"/>
    </source>
</evidence>
<dbReference type="CDD" id="cd00093">
    <property type="entry name" value="HTH_XRE"/>
    <property type="match status" value="1"/>
</dbReference>
<organism evidence="5 6">
    <name type="scientific">Microbacterium luteolum</name>
    <name type="common">Aureobacterium luteolum</name>
    <dbReference type="NCBI Taxonomy" id="69367"/>
    <lineage>
        <taxon>Bacteria</taxon>
        <taxon>Bacillati</taxon>
        <taxon>Actinomycetota</taxon>
        <taxon>Actinomycetes</taxon>
        <taxon>Micrococcales</taxon>
        <taxon>Microbacteriaceae</taxon>
        <taxon>Microbacterium</taxon>
    </lineage>
</organism>
<dbReference type="Pfam" id="PF01381">
    <property type="entry name" value="HTH_3"/>
    <property type="match status" value="1"/>
</dbReference>
<dbReference type="InterPro" id="IPR010982">
    <property type="entry name" value="Lambda_DNA-bd_dom_sf"/>
</dbReference>
<protein>
    <submittedName>
        <fullName evidence="5">Helix-turn-helix domain-containing protein</fullName>
    </submittedName>
</protein>
<dbReference type="SUPFAM" id="SSF47413">
    <property type="entry name" value="lambda repressor-like DNA-binding domains"/>
    <property type="match status" value="1"/>
</dbReference>
<reference evidence="5 6" key="1">
    <citation type="submission" date="2021-06" db="EMBL/GenBank/DDBJ databases">
        <title>Genome-based taxonomic framework of Microbacterium strains isolated from marine environment, the description of four new species and reclassification of four preexisting species.</title>
        <authorList>
            <person name="Lee S.D."/>
            <person name="Kim S.-M."/>
            <person name="Byeon Y.-S."/>
            <person name="Yang H.L."/>
            <person name="Kim I.S."/>
        </authorList>
    </citation>
    <scope>NUCLEOTIDE SEQUENCE [LARGE SCALE GENOMIC DNA]</scope>
    <source>
        <strain evidence="5 6">KACC 14465</strain>
    </source>
</reference>
<gene>
    <name evidence="5" type="ORF">KV395_08700</name>
</gene>
<dbReference type="InterPro" id="IPR050807">
    <property type="entry name" value="TransReg_Diox_bact_type"/>
</dbReference>
<dbReference type="Proteomes" id="UP001215097">
    <property type="component" value="Chromosome"/>
</dbReference>
<feature type="domain" description="HTH cro/C1-type" evidence="4">
    <location>
        <begin position="27"/>
        <end position="81"/>
    </location>
</feature>
<dbReference type="Gene3D" id="1.10.260.40">
    <property type="entry name" value="lambda repressor-like DNA-binding domains"/>
    <property type="match status" value="1"/>
</dbReference>
<accession>A0ABY7XQI3</accession>
<name>A0ABY7XQI3_MICLT</name>
<keyword evidence="1" id="KW-0805">Transcription regulation</keyword>
<evidence type="ECO:0000256" key="3">
    <source>
        <dbReference type="ARBA" id="ARBA00023163"/>
    </source>
</evidence>
<dbReference type="RefSeq" id="WP_344708222.1">
    <property type="nucleotide sequence ID" value="NZ_BAAAUN010000001.1"/>
</dbReference>
<dbReference type="InterPro" id="IPR001387">
    <property type="entry name" value="Cro/C1-type_HTH"/>
</dbReference>
<keyword evidence="6" id="KW-1185">Reference proteome</keyword>
<proteinExistence type="predicted"/>
<keyword evidence="3" id="KW-0804">Transcription</keyword>
<sequence>MPVPDSKSSDEQKEAWRRARLLVGAAVRNERLRAGLTQEALALESGVTRNMLIHVEHGNRGVSFERIYDLAEALGIDAAALMPPSDPASGEGR</sequence>
<dbReference type="SMART" id="SM00530">
    <property type="entry name" value="HTH_XRE"/>
    <property type="match status" value="1"/>
</dbReference>
<evidence type="ECO:0000256" key="1">
    <source>
        <dbReference type="ARBA" id="ARBA00023015"/>
    </source>
</evidence>